<feature type="transmembrane region" description="Helical" evidence="7">
    <location>
        <begin position="60"/>
        <end position="78"/>
    </location>
</feature>
<feature type="transmembrane region" description="Helical" evidence="7">
    <location>
        <begin position="6"/>
        <end position="25"/>
    </location>
</feature>
<proteinExistence type="inferred from homology"/>
<evidence type="ECO:0000256" key="7">
    <source>
        <dbReference type="SAM" id="Phobius"/>
    </source>
</evidence>
<evidence type="ECO:0000256" key="3">
    <source>
        <dbReference type="ARBA" id="ARBA00022475"/>
    </source>
</evidence>
<dbReference type="HOGENOM" id="CLU_160040_0_2_5"/>
<dbReference type="STRING" id="1293911.H710_01022"/>
<comment type="caution">
    <text evidence="8">The sequence shown here is derived from an EMBL/GenBank/DDBJ whole genome shotgun (WGS) entry which is preliminary data.</text>
</comment>
<evidence type="ECO:0000256" key="6">
    <source>
        <dbReference type="ARBA" id="ARBA00023136"/>
    </source>
</evidence>
<keyword evidence="5 7" id="KW-1133">Transmembrane helix</keyword>
<evidence type="ECO:0000256" key="2">
    <source>
        <dbReference type="ARBA" id="ARBA00011006"/>
    </source>
</evidence>
<dbReference type="PANTHER" id="PTHR33884:SF3">
    <property type="entry name" value="UPF0410 PROTEIN YMGE"/>
    <property type="match status" value="1"/>
</dbReference>
<accession>A0A072R212</accession>
<dbReference type="GO" id="GO:0005886">
    <property type="term" value="C:plasma membrane"/>
    <property type="evidence" value="ECO:0007669"/>
    <property type="project" value="UniProtKB-SubCell"/>
</dbReference>
<keyword evidence="4 7" id="KW-0812">Transmembrane</keyword>
<dbReference type="AlphaFoldDB" id="A0A072R212"/>
<evidence type="ECO:0000313" key="8">
    <source>
        <dbReference type="EMBL" id="KEG19242.1"/>
    </source>
</evidence>
<evidence type="ECO:0000313" key="9">
    <source>
        <dbReference type="Proteomes" id="UP000031740"/>
    </source>
</evidence>
<dbReference type="Pfam" id="PF04226">
    <property type="entry name" value="Transgly_assoc"/>
    <property type="match status" value="1"/>
</dbReference>
<comment type="similarity">
    <text evidence="2">Belongs to the UPF0410 family.</text>
</comment>
<keyword evidence="3" id="KW-1003">Cell membrane</keyword>
<dbReference type="Proteomes" id="UP000031740">
    <property type="component" value="Unassembled WGS sequence"/>
</dbReference>
<evidence type="ECO:0000256" key="1">
    <source>
        <dbReference type="ARBA" id="ARBA00004651"/>
    </source>
</evidence>
<protein>
    <recommendedName>
        <fullName evidence="10">Transglycosylase associated protein</fullName>
    </recommendedName>
</protein>
<dbReference type="PANTHER" id="PTHR33884">
    <property type="entry name" value="UPF0410 PROTEIN YMGE"/>
    <property type="match status" value="1"/>
</dbReference>
<name>A0A072R212_BARBA</name>
<comment type="subcellular location">
    <subcellularLocation>
        <location evidence="1">Cell membrane</location>
        <topology evidence="1">Multi-pass membrane protein</topology>
    </subcellularLocation>
</comment>
<evidence type="ECO:0008006" key="10">
    <source>
        <dbReference type="Google" id="ProtNLM"/>
    </source>
</evidence>
<keyword evidence="6 7" id="KW-0472">Membrane</keyword>
<evidence type="ECO:0000256" key="5">
    <source>
        <dbReference type="ARBA" id="ARBA00022989"/>
    </source>
</evidence>
<organism evidence="8 9">
    <name type="scientific">Bartonella bacilliformis Ver097</name>
    <dbReference type="NCBI Taxonomy" id="1293911"/>
    <lineage>
        <taxon>Bacteria</taxon>
        <taxon>Pseudomonadati</taxon>
        <taxon>Pseudomonadota</taxon>
        <taxon>Alphaproteobacteria</taxon>
        <taxon>Hyphomicrobiales</taxon>
        <taxon>Bartonellaceae</taxon>
        <taxon>Bartonella</taxon>
    </lineage>
</organism>
<dbReference type="RefSeq" id="WP_041849738.1">
    <property type="nucleotide sequence ID" value="NZ_KL503805.1"/>
</dbReference>
<sequence length="83" mass="9133">MENVQIGWITAIIIGGLAGWAAQYFMKSQTGVLLNIVLGIIGATLTNFFFSFLGINVVGWFSYLIFGFIGACILIWLGRKIRS</sequence>
<gene>
    <name evidence="8" type="ORF">H710_01022</name>
</gene>
<dbReference type="EMBL" id="ASIV01000006">
    <property type="protein sequence ID" value="KEG19242.1"/>
    <property type="molecule type" value="Genomic_DNA"/>
</dbReference>
<reference evidence="8 9" key="1">
    <citation type="submission" date="2013-04" db="EMBL/GenBank/DDBJ databases">
        <title>The Genome Sequence of Bartonella bacilliformis Ver097.</title>
        <authorList>
            <consortium name="The Broad Institute Genomics Platform"/>
            <consortium name="The Broad Institute Genome Sequencing Center for Infectious Disease"/>
            <person name="Feldgarden M."/>
            <person name="Kirby J."/>
            <person name="Birtles R."/>
            <person name="Dasch G."/>
            <person name="Hendrix L."/>
            <person name="Koehler J."/>
            <person name="Walker B."/>
            <person name="Young S.K."/>
            <person name="Zeng Q."/>
            <person name="Gargeya S."/>
            <person name="Fitzgerald M."/>
            <person name="Haas B."/>
            <person name="Abouelleil A."/>
            <person name="Allen A.W."/>
            <person name="Alvarado L."/>
            <person name="Arachchi H.M."/>
            <person name="Berlin A.M."/>
            <person name="Chapman S.B."/>
            <person name="Gainer-Dewar J."/>
            <person name="Goldberg J."/>
            <person name="Griggs A."/>
            <person name="Gujja S."/>
            <person name="Hansen M."/>
            <person name="Howarth C."/>
            <person name="Imamovic A."/>
            <person name="Ireland A."/>
            <person name="Larimer J."/>
            <person name="McCowan C."/>
            <person name="Murphy C."/>
            <person name="Pearson M."/>
            <person name="Poon T.W."/>
            <person name="Priest M."/>
            <person name="Roberts A."/>
            <person name="Saif S."/>
            <person name="Shea T."/>
            <person name="Sisk P."/>
            <person name="Sykes S."/>
            <person name="Wortman J."/>
            <person name="Nusbaum C."/>
            <person name="Birren B."/>
        </authorList>
    </citation>
    <scope>NUCLEOTIDE SEQUENCE [LARGE SCALE GENOMIC DNA]</scope>
    <source>
        <strain evidence="8 9">Ver097</strain>
    </source>
</reference>
<dbReference type="PATRIC" id="fig|1293911.3.peg.1054"/>
<feature type="transmembrane region" description="Helical" evidence="7">
    <location>
        <begin position="32"/>
        <end position="54"/>
    </location>
</feature>
<dbReference type="InterPro" id="IPR007341">
    <property type="entry name" value="Transgly_assoc"/>
</dbReference>
<evidence type="ECO:0000256" key="4">
    <source>
        <dbReference type="ARBA" id="ARBA00022692"/>
    </source>
</evidence>